<dbReference type="WBParaSite" id="PEQ_0000001401-mRNA-1">
    <property type="protein sequence ID" value="PEQ_0000001401-mRNA-1"/>
    <property type="gene ID" value="PEQ_0000001401"/>
</dbReference>
<reference evidence="3" key="1">
    <citation type="submission" date="2022-11" db="UniProtKB">
        <authorList>
            <consortium name="WormBaseParasite"/>
        </authorList>
    </citation>
    <scope>IDENTIFICATION</scope>
</reference>
<dbReference type="Proteomes" id="UP000887564">
    <property type="component" value="Unplaced"/>
</dbReference>
<keyword evidence="2" id="KW-1185">Reference proteome</keyword>
<evidence type="ECO:0000313" key="2">
    <source>
        <dbReference type="Proteomes" id="UP000887564"/>
    </source>
</evidence>
<dbReference type="GO" id="GO:0003676">
    <property type="term" value="F:nucleic acid binding"/>
    <property type="evidence" value="ECO:0007669"/>
    <property type="project" value="InterPro"/>
</dbReference>
<organism evidence="2 3">
    <name type="scientific">Parascaris equorum</name>
    <name type="common">Equine roundworm</name>
    <dbReference type="NCBI Taxonomy" id="6256"/>
    <lineage>
        <taxon>Eukaryota</taxon>
        <taxon>Metazoa</taxon>
        <taxon>Ecdysozoa</taxon>
        <taxon>Nematoda</taxon>
        <taxon>Chromadorea</taxon>
        <taxon>Rhabditida</taxon>
        <taxon>Spirurina</taxon>
        <taxon>Ascaridomorpha</taxon>
        <taxon>Ascaridoidea</taxon>
        <taxon>Ascarididae</taxon>
        <taxon>Parascaris</taxon>
    </lineage>
</organism>
<dbReference type="AlphaFoldDB" id="A0A914R186"/>
<sequence>MQNTVAAPITWRFITPFAPWEGGVYERLVGLTETAFRKAVGRRLLDEEEFKTLVVECEAIVNSRPLTYVNSHTADRRGKQLGLWKATISSLERFWKIWTHDYVMSLRASSEGLPRAEWRLGKVEKLHKNHLGKTKAVDVKMPNGHVLKRPVNMLYPLEVLEEEREMQPGTKSKEFAEEREEEEESRTKPKTTKTMYAHALSIVLV</sequence>
<protein>
    <submittedName>
        <fullName evidence="3">DUF5641 domain-containing protein</fullName>
    </submittedName>
</protein>
<evidence type="ECO:0000256" key="1">
    <source>
        <dbReference type="SAM" id="MobiDB-lite"/>
    </source>
</evidence>
<dbReference type="PANTHER" id="PTHR47331">
    <property type="entry name" value="PHD-TYPE DOMAIN-CONTAINING PROTEIN"/>
    <property type="match status" value="1"/>
</dbReference>
<evidence type="ECO:0000313" key="3">
    <source>
        <dbReference type="WBParaSite" id="PEQ_0000001401-mRNA-1"/>
    </source>
</evidence>
<proteinExistence type="predicted"/>
<dbReference type="Gene3D" id="3.30.420.10">
    <property type="entry name" value="Ribonuclease H-like superfamily/Ribonuclease H"/>
    <property type="match status" value="1"/>
</dbReference>
<feature type="region of interest" description="Disordered" evidence="1">
    <location>
        <begin position="163"/>
        <end position="193"/>
    </location>
</feature>
<accession>A0A914R186</accession>
<dbReference type="InterPro" id="IPR036397">
    <property type="entry name" value="RNaseH_sf"/>
</dbReference>
<name>A0A914R186_PAREQ</name>